<dbReference type="SUPFAM" id="SSF53474">
    <property type="entry name" value="alpha/beta-Hydrolases"/>
    <property type="match status" value="1"/>
</dbReference>
<evidence type="ECO:0000313" key="3">
    <source>
        <dbReference type="EMBL" id="GAA4372425.1"/>
    </source>
</evidence>
<keyword evidence="4" id="KW-1185">Reference proteome</keyword>
<dbReference type="Proteomes" id="UP001500454">
    <property type="component" value="Unassembled WGS sequence"/>
</dbReference>
<dbReference type="PRINTS" id="PR00111">
    <property type="entry name" value="ABHYDROLASE"/>
</dbReference>
<evidence type="ECO:0000259" key="2">
    <source>
        <dbReference type="Pfam" id="PF00561"/>
    </source>
</evidence>
<evidence type="ECO:0000313" key="4">
    <source>
        <dbReference type="Proteomes" id="UP001500454"/>
    </source>
</evidence>
<dbReference type="EMBL" id="BAABHA010000001">
    <property type="protein sequence ID" value="GAA4372425.1"/>
    <property type="molecule type" value="Genomic_DNA"/>
</dbReference>
<organism evidence="3 4">
    <name type="scientific">Hymenobacter koreensis</name>
    <dbReference type="NCBI Taxonomy" id="1084523"/>
    <lineage>
        <taxon>Bacteria</taxon>
        <taxon>Pseudomonadati</taxon>
        <taxon>Bacteroidota</taxon>
        <taxon>Cytophagia</taxon>
        <taxon>Cytophagales</taxon>
        <taxon>Hymenobacteraceae</taxon>
        <taxon>Hymenobacter</taxon>
    </lineage>
</organism>
<comment type="caution">
    <text evidence="3">The sequence shown here is derived from an EMBL/GenBank/DDBJ whole genome shotgun (WGS) entry which is preliminary data.</text>
</comment>
<dbReference type="InterPro" id="IPR000639">
    <property type="entry name" value="Epox_hydrolase-like"/>
</dbReference>
<dbReference type="Pfam" id="PF00561">
    <property type="entry name" value="Abhydrolase_1"/>
    <property type="match status" value="1"/>
</dbReference>
<reference evidence="4" key="1">
    <citation type="journal article" date="2019" name="Int. J. Syst. Evol. Microbiol.">
        <title>The Global Catalogue of Microorganisms (GCM) 10K type strain sequencing project: providing services to taxonomists for standard genome sequencing and annotation.</title>
        <authorList>
            <consortium name="The Broad Institute Genomics Platform"/>
            <consortium name="The Broad Institute Genome Sequencing Center for Infectious Disease"/>
            <person name="Wu L."/>
            <person name="Ma J."/>
        </authorList>
    </citation>
    <scope>NUCLEOTIDE SEQUENCE [LARGE SCALE GENOMIC DNA]</scope>
    <source>
        <strain evidence="4">JCM 17924</strain>
    </source>
</reference>
<feature type="domain" description="AB hydrolase-1" evidence="2">
    <location>
        <begin position="28"/>
        <end position="273"/>
    </location>
</feature>
<dbReference type="PANTHER" id="PTHR43329">
    <property type="entry name" value="EPOXIDE HYDROLASE"/>
    <property type="match status" value="1"/>
</dbReference>
<dbReference type="PRINTS" id="PR00412">
    <property type="entry name" value="EPOXHYDRLASE"/>
</dbReference>
<dbReference type="RefSeq" id="WP_345220533.1">
    <property type="nucleotide sequence ID" value="NZ_BAABHA010000001.1"/>
</dbReference>
<keyword evidence="1 3" id="KW-0378">Hydrolase</keyword>
<dbReference type="InterPro" id="IPR029058">
    <property type="entry name" value="AB_hydrolase_fold"/>
</dbReference>
<name>A0ABP8ITL5_9BACT</name>
<dbReference type="GO" id="GO:0016787">
    <property type="term" value="F:hydrolase activity"/>
    <property type="evidence" value="ECO:0007669"/>
    <property type="project" value="UniProtKB-KW"/>
</dbReference>
<dbReference type="InterPro" id="IPR000073">
    <property type="entry name" value="AB_hydrolase_1"/>
</dbReference>
<gene>
    <name evidence="3" type="ORF">GCM10023186_01930</name>
</gene>
<protein>
    <submittedName>
        <fullName evidence="3">Alpha/beta hydrolase</fullName>
    </submittedName>
</protein>
<sequence>MAYELEHHYVRTNGIQLHVVQCGPAEGPLVILLHGFPEFWYGWKKQIPALAEAGYRVWAPDQRGYNLSDKPTRVAHYAIDKLAADVVGLIDAAGREKAFMVGHDWGAAVAWWLALHHADRVAKLAVLNVPHPAVLGRKVRRSPRQLRKSWYIFFFQLPWLPERLIRFGNWRVGRKTLVGSSRRGTFSDADLQQYQAAWAQPGAVRSMINWYRAAVRSVSRLGKTGRVTVPVHIIWGRRDAFLEADMAAESLTYCDRGQLTYFDKATHWVQHEEAARVNELLLALFQQANQVPIIYTTS</sequence>
<accession>A0ABP8ITL5</accession>
<proteinExistence type="predicted"/>
<evidence type="ECO:0000256" key="1">
    <source>
        <dbReference type="ARBA" id="ARBA00022801"/>
    </source>
</evidence>
<dbReference type="Gene3D" id="3.40.50.1820">
    <property type="entry name" value="alpha/beta hydrolase"/>
    <property type="match status" value="1"/>
</dbReference>